<dbReference type="PANTHER" id="PTHR12835">
    <property type="entry name" value="BIOTIN PROTEIN LIGASE"/>
    <property type="match status" value="1"/>
</dbReference>
<dbReference type="InterPro" id="IPR004143">
    <property type="entry name" value="BPL_LPL_catalytic"/>
</dbReference>
<dbReference type="CDD" id="cd16442">
    <property type="entry name" value="BPL"/>
    <property type="match status" value="1"/>
</dbReference>
<sequence>MLVYHYDETDSTNTRAAELAREHVGEVIVVSAGKQTMGRGRMGRKWESPAGGAWFSVVWPSNRGPEEMGAAPLAVGMAVREVIAGMGEAGLRDRLRIKWPNDVLVGERKLVGILCEQVLVAGQGVEEGIGGSMILGVGINANVDVSGLGEDLRTRPTSLKDELGCEVNITKLIGDCGVAITGAMRELEVCGGLNEEARARIEGSLAWVGEEVRYEMGGKEQMGVLVGVDDGGGLLVEVGGKSRIRLESGEITKMRGSG</sequence>
<dbReference type="PROSITE" id="PS51733">
    <property type="entry name" value="BPL_LPL_CATALYTIC"/>
    <property type="match status" value="1"/>
</dbReference>
<dbReference type="Gene3D" id="3.30.930.10">
    <property type="entry name" value="Bira Bifunctional Protein, Domain 2"/>
    <property type="match status" value="1"/>
</dbReference>
<protein>
    <submittedName>
        <fullName evidence="3">Bifunctional ligase/repressor BirA</fullName>
        <ecNumber evidence="3">6.3.4.15</ecNumber>
    </submittedName>
</protein>
<dbReference type="Gene3D" id="2.30.30.100">
    <property type="match status" value="1"/>
</dbReference>
<gene>
    <name evidence="3" type="primary">birA_2</name>
    <name evidence="3" type="ORF">KS4_34650</name>
</gene>
<evidence type="ECO:0000313" key="3">
    <source>
        <dbReference type="EMBL" id="QDU35384.1"/>
    </source>
</evidence>
<keyword evidence="4" id="KW-1185">Reference proteome</keyword>
<dbReference type="EMBL" id="CP036425">
    <property type="protein sequence ID" value="QDU35384.1"/>
    <property type="molecule type" value="Genomic_DNA"/>
</dbReference>
<evidence type="ECO:0000259" key="2">
    <source>
        <dbReference type="PROSITE" id="PS51733"/>
    </source>
</evidence>
<organism evidence="3 4">
    <name type="scientific">Poriferisphaera corsica</name>
    <dbReference type="NCBI Taxonomy" id="2528020"/>
    <lineage>
        <taxon>Bacteria</taxon>
        <taxon>Pseudomonadati</taxon>
        <taxon>Planctomycetota</taxon>
        <taxon>Phycisphaerae</taxon>
        <taxon>Phycisphaerales</taxon>
        <taxon>Phycisphaeraceae</taxon>
        <taxon>Poriferisphaera</taxon>
    </lineage>
</organism>
<keyword evidence="1 3" id="KW-0436">Ligase</keyword>
<dbReference type="Proteomes" id="UP000317369">
    <property type="component" value="Chromosome"/>
</dbReference>
<dbReference type="RefSeq" id="WP_145080645.1">
    <property type="nucleotide sequence ID" value="NZ_CP036425.1"/>
</dbReference>
<dbReference type="AlphaFoldDB" id="A0A517YYT2"/>
<dbReference type="GO" id="GO:0005737">
    <property type="term" value="C:cytoplasm"/>
    <property type="evidence" value="ECO:0007669"/>
    <property type="project" value="TreeGrafter"/>
</dbReference>
<evidence type="ECO:0000313" key="4">
    <source>
        <dbReference type="Proteomes" id="UP000317369"/>
    </source>
</evidence>
<reference evidence="3 4" key="1">
    <citation type="submission" date="2019-02" db="EMBL/GenBank/DDBJ databases">
        <title>Deep-cultivation of Planctomycetes and their phenomic and genomic characterization uncovers novel biology.</title>
        <authorList>
            <person name="Wiegand S."/>
            <person name="Jogler M."/>
            <person name="Boedeker C."/>
            <person name="Pinto D."/>
            <person name="Vollmers J."/>
            <person name="Rivas-Marin E."/>
            <person name="Kohn T."/>
            <person name="Peeters S.H."/>
            <person name="Heuer A."/>
            <person name="Rast P."/>
            <person name="Oberbeckmann S."/>
            <person name="Bunk B."/>
            <person name="Jeske O."/>
            <person name="Meyerdierks A."/>
            <person name="Storesund J.E."/>
            <person name="Kallscheuer N."/>
            <person name="Luecker S."/>
            <person name="Lage O.M."/>
            <person name="Pohl T."/>
            <person name="Merkel B.J."/>
            <person name="Hornburger P."/>
            <person name="Mueller R.-W."/>
            <person name="Bruemmer F."/>
            <person name="Labrenz M."/>
            <person name="Spormann A.M."/>
            <person name="Op den Camp H."/>
            <person name="Overmann J."/>
            <person name="Amann R."/>
            <person name="Jetten M.S.M."/>
            <person name="Mascher T."/>
            <person name="Medema M.H."/>
            <person name="Devos D.P."/>
            <person name="Kaster A.-K."/>
            <person name="Ovreas L."/>
            <person name="Rohde M."/>
            <person name="Galperin M.Y."/>
            <person name="Jogler C."/>
        </authorList>
    </citation>
    <scope>NUCLEOTIDE SEQUENCE [LARGE SCALE GENOMIC DNA]</scope>
    <source>
        <strain evidence="3 4">KS4</strain>
    </source>
</reference>
<feature type="domain" description="BPL/LPL catalytic" evidence="2">
    <location>
        <begin position="1"/>
        <end position="188"/>
    </location>
</feature>
<proteinExistence type="predicted"/>
<dbReference type="Pfam" id="PF03099">
    <property type="entry name" value="BPL_LplA_LipB"/>
    <property type="match status" value="1"/>
</dbReference>
<name>A0A517YYT2_9BACT</name>
<evidence type="ECO:0000256" key="1">
    <source>
        <dbReference type="ARBA" id="ARBA00022598"/>
    </source>
</evidence>
<dbReference type="PANTHER" id="PTHR12835:SF5">
    <property type="entry name" value="BIOTIN--PROTEIN LIGASE"/>
    <property type="match status" value="1"/>
</dbReference>
<dbReference type="EC" id="6.3.4.15" evidence="3"/>
<dbReference type="OrthoDB" id="9807064at2"/>
<dbReference type="InterPro" id="IPR004408">
    <property type="entry name" value="Biotin_CoA_COase_ligase"/>
</dbReference>
<dbReference type="SUPFAM" id="SSF55681">
    <property type="entry name" value="Class II aaRS and biotin synthetases"/>
    <property type="match status" value="1"/>
</dbReference>
<dbReference type="GO" id="GO:0004077">
    <property type="term" value="F:biotin--[biotin carboxyl-carrier protein] ligase activity"/>
    <property type="evidence" value="ECO:0007669"/>
    <property type="project" value="UniProtKB-EC"/>
</dbReference>
<dbReference type="KEGG" id="pcor:KS4_34650"/>
<dbReference type="NCBIfam" id="TIGR00121">
    <property type="entry name" value="birA_ligase"/>
    <property type="match status" value="1"/>
</dbReference>
<accession>A0A517YYT2</accession>
<dbReference type="InterPro" id="IPR045864">
    <property type="entry name" value="aa-tRNA-synth_II/BPL/LPL"/>
</dbReference>